<dbReference type="GO" id="GO:0033068">
    <property type="term" value="P:macrolide biosynthetic process"/>
    <property type="evidence" value="ECO:0007669"/>
    <property type="project" value="UniProtKB-ARBA"/>
</dbReference>
<dbReference type="InterPro" id="IPR001227">
    <property type="entry name" value="Ac_transferase_dom_sf"/>
</dbReference>
<feature type="region of interest" description="N-terminal hotdog fold" evidence="8">
    <location>
        <begin position="1796"/>
        <end position="1920"/>
    </location>
</feature>
<dbReference type="SMART" id="SM00825">
    <property type="entry name" value="PKS_KS"/>
    <property type="match status" value="1"/>
</dbReference>
<dbReference type="InterPro" id="IPR049900">
    <property type="entry name" value="PKS_mFAS_DH"/>
</dbReference>
<evidence type="ECO:0000256" key="5">
    <source>
        <dbReference type="ARBA" id="ARBA00023194"/>
    </source>
</evidence>
<dbReference type="GO" id="GO:0006633">
    <property type="term" value="P:fatty acid biosynthetic process"/>
    <property type="evidence" value="ECO:0007669"/>
    <property type="project" value="InterPro"/>
</dbReference>
<feature type="active site" description="Proton acceptor; for dehydratase activity" evidence="8">
    <location>
        <position position="1828"/>
    </location>
</feature>
<feature type="region of interest" description="C-terminal hotdog fold" evidence="8">
    <location>
        <begin position="1932"/>
        <end position="2074"/>
    </location>
</feature>
<dbReference type="OrthoDB" id="9778690at2"/>
<feature type="active site" description="Proton donor; for dehydratase activity" evidence="8">
    <location>
        <position position="251"/>
    </location>
</feature>
<dbReference type="FunFam" id="3.40.366.10:FF:000002">
    <property type="entry name" value="Probable polyketide synthase 2"/>
    <property type="match status" value="1"/>
</dbReference>
<dbReference type="PROSITE" id="PS50075">
    <property type="entry name" value="CARRIER"/>
    <property type="match status" value="2"/>
</dbReference>
<keyword evidence="5" id="KW-0045">Antibiotic biosynthesis</keyword>
<dbReference type="InterPro" id="IPR049551">
    <property type="entry name" value="PKS_DH_C"/>
</dbReference>
<dbReference type="InterPro" id="IPR020841">
    <property type="entry name" value="PKS_Beta-ketoAc_synthase_dom"/>
</dbReference>
<dbReference type="SUPFAM" id="SSF55048">
    <property type="entry name" value="Probable ACP-binding domain of malonyl-CoA ACP transacylase"/>
    <property type="match status" value="1"/>
</dbReference>
<sequence length="2710" mass="281260">GHLHTHGIPLNWNTLLPPTHHTPLPTYAFQHHHYWADAVSAGTDPVAAGLGALEHPLLSAVVTEPDSDGFALTGRLSLGGQQWLADHQVLGTVLMPGTGLLELVLQAGREAECPVVQELTLHAPMVVGPHGGLQVRVSVGRAESGARSVRIHSHHESDTSAGWVLHAEGVLSATSPRPVTGLESWPPAGADVVPVEDAYDRLAELGLEYGPLFQGLRSAWRTAGEVYAEVALDERAHGDVAGYALHPALLDAALHAILLGDFVPGAEPGQPWLPFSWSDVDLHADGATALRVRIGEGGQPNSVSVTVADPMGALVAHAGTLNLRPVLPDQLASAGAKDDPLFRLEWTEAGRAEEGRALEGMGLVGEGLPPAGGVACHASLGALADSGSVPECVVLTVAESGGEVPEATRRVAETVLGQVQAFLADDRFAESRLVVVTRSAVVVEPGEEFAPASAPVWGLVRAAQAEHADRFVLVDVDVDVDVDGASASVGVVAGALASGEPEVAVRSGRVLVPRLVRVAAAAHEVPVVDPAGTVLITGGTGGLGALVARHLVLERGVRHLLLVSRSGSDAPGAAELSAELVAAGASVDVRACDVTDRGALSEVIGSVSVEHPLVGVVHAAGVGDTGLIESVSVERLAGVFGPKVDAAWFLHELTCELDLAFFVLFSSAGGLVLPAGQASYAAANVFLDGLAAYRRGLGLVATSLAFGLWETSTGLTRWLGDADVERMRRQGLPALSVEAGLAGFDAGLASSEALLVPLRVDVAALRKRVDLPALLRGLAPRARRAARTAPGGSGIGRELAAREPAERMQALLSLVRERVASVLGYPSSEMVEQSKAFQDLGFDSLTAVELRNELNAATGLRLPATLVFDYPNAQAVAAYLDGEFGGATEAAPEVAARAAVDEPIAIVGMGCRYPGGVATPEQLWQVVADGVDVVGGFPTDRGWDLDALYHPDPDHRGTTYTRHGGFLHDAGLFDAAFFGISPREALAMDPQQRLLLETSWEAVERAGIDPVSLRGSRTGVFSGVMYHDYMSRLSGLPGELEGLIGTGNSGSVVSGRVAYAFGFEGPAVTVDTACSSSLVALHLAVQALRSGECDLALAGGVTVMASPSTFVDFSRQRGLSPDGRCKAFAAGADGTGWSEGAGVLMVERLSDARRNGHPVLAVVRGTATNQDGASNGLTAPNGPSQQRVIRQGLANAGLSASEVDAVEAHGTGTTLGDPIEAQALIATYGQDRPAGRPVWLGSVKSNMGHTQAAAGVGGVIKMVMAMRHGVLPRTLHVDEPSPHVDWASGGIALLTEAREWTEDGGPRRAGISSFGISGTNAHVVIEQPPTSDAAETATAALPMVPWVLSARSADALRAQAEKLAAHVSGEDLDAAAVGAALHGTRTLLDHRGVVVGADHAELVEGLRALAAGADRPGLVTGTGTGGKLGFLFSGQGSQRAGMGRELAQTFPVFADALDEVAGVLDALLPHPVREVMFAEPGSELATRLDETAMTQPALFAFEVALHRLLASLGVTPDVVAGHSIGEIAAAHVAEVFSLQDACRLVAARARLMQALPAGGAMLAVAAPEADVLPLLADHGDHVGVAAVNGPASVVVSGAEDVVERIGAVLAEQGVRTQRLRVSHAFHSPLMDPMLDEFAEVCSSLTCREPSIPVISHVTGQPAVEGQLTDPGYWLDHARQPVRFADGLAAARTTGASVFLEVGPDGVLTGLARQVLDGTGVVVPTARKNRDEVQVFVEALGRLHTCGVPVDWTAYFGRAGTTHVDLPTYAFQRELYWLNGGKGAQDVSSAGLGSIEHPLLSAVVPSPDSDGMVCMGRLARETQPWVADHMVGDAVILPGTALVEMVIQAGHEAESPVLEELTLRAPMALPERGGIQVQIVVGATGTDARRDVALYSRPDTGVDEPWVQHAEGVLAPALPVPDLDMAVWPPRDAEPVGVEDFYAETAGREVAYGPVFQGLTAAWRRGEEVFAEIALPDHATEEAERYGLHPALLDAAWHAVGLGDYLEEVEPGTSNLPFAWNQVVLHAVGATRLRVRVGSAGDRGTVRLAATDQTGAPVIQIERLVMRPVAVDQLGAASPRHRDSLFQLDWAAVPGGEGGADLTVIGDGLPGLSERRAPDLTALTEVDTGWVVATVGGHESAPNAPDAAAHTAAQEALALLREWLAEDRFAKARLALVTRYAVAVAPGDDVTPAQAAVWGLVRAAQAENPDRFVLLDVDDEASAGPIRGALATGEPQLAVRGDQVTAPRLARAAAPPSDVDTRAWDAEGTVLVTGGTGGLGAVLARHLVAEHGVRHLLLVSRRGEHAPGATELLGELTDLGADVHIAACDVTDRPAVAALLDAVPLDHPLTAVVHTAGVLDDGTIDALTPERLTAVLRPKADAAWHLHELTRGQDLAAFVLFSSVAGVLGGAGQGNYAAGNAFLDGLAQHRRACGLPATSLAWGLWADAGGMAQRLGEADLSRMARSGISPLAAEDGLALFDAALSHERAVLVPVTLDLRVLGAAGDALPALFRGLVRGGARRAASGGAADAAAFADRLAGLAPAEREVLLSDLVRGQVAATLGFADGAAIADQQRFQELGFDSLTAVELRNRLTAATGLRLPATLIFDYPTPAALTAYLTGQFGGEADEESEVLRVFADLDKVANSVQAVGVDDTARVRITARLKEILAGLSDASQTSHTVRDQIDSASDDEMFAFIDAELLDSGDKGEES</sequence>
<comment type="caution">
    <text evidence="12">The sequence shown here is derived from an EMBL/GenBank/DDBJ whole genome shotgun (WGS) entry which is preliminary data.</text>
</comment>
<evidence type="ECO:0000256" key="7">
    <source>
        <dbReference type="ARBA" id="ARBA00023315"/>
    </source>
</evidence>
<evidence type="ECO:0000256" key="8">
    <source>
        <dbReference type="PROSITE-ProRule" id="PRU01363"/>
    </source>
</evidence>
<dbReference type="PANTHER" id="PTHR43775">
    <property type="entry name" value="FATTY ACID SYNTHASE"/>
    <property type="match status" value="1"/>
</dbReference>
<accession>A0A367E827</accession>
<dbReference type="Pfam" id="PF22953">
    <property type="entry name" value="SpnB_Rossmann"/>
    <property type="match status" value="2"/>
</dbReference>
<evidence type="ECO:0000259" key="9">
    <source>
        <dbReference type="PROSITE" id="PS50075"/>
    </source>
</evidence>
<dbReference type="InterPro" id="IPR013968">
    <property type="entry name" value="PKS_KR"/>
</dbReference>
<comment type="pathway">
    <text evidence="1">Antibiotic biosynthesis.</text>
</comment>
<dbReference type="FunFam" id="1.10.1200.10:FF:000007">
    <property type="entry name" value="Probable polyketide synthase pks17"/>
    <property type="match status" value="2"/>
</dbReference>
<feature type="domain" description="PKS/mFAS DH" evidence="11">
    <location>
        <begin position="1796"/>
        <end position="2074"/>
    </location>
</feature>
<dbReference type="InterPro" id="IPR050091">
    <property type="entry name" value="PKS_NRPS_Biosynth_Enz"/>
</dbReference>
<dbReference type="PROSITE" id="PS52004">
    <property type="entry name" value="KS3_2"/>
    <property type="match status" value="1"/>
</dbReference>
<name>A0A367E827_9ACTN</name>
<dbReference type="InterPro" id="IPR016035">
    <property type="entry name" value="Acyl_Trfase/lysoPLipase"/>
</dbReference>
<dbReference type="CDD" id="cd00833">
    <property type="entry name" value="PKS"/>
    <property type="match status" value="1"/>
</dbReference>
<dbReference type="RefSeq" id="WP_114018896.1">
    <property type="nucleotide sequence ID" value="NZ_QOIM01000046.1"/>
</dbReference>
<evidence type="ECO:0000256" key="2">
    <source>
        <dbReference type="ARBA" id="ARBA00022450"/>
    </source>
</evidence>
<feature type="domain" description="PKS/mFAS DH" evidence="11">
    <location>
        <begin position="55"/>
        <end position="332"/>
    </location>
</feature>
<dbReference type="PROSITE" id="PS52019">
    <property type="entry name" value="PKS_MFAS_DH"/>
    <property type="match status" value="2"/>
</dbReference>
<evidence type="ECO:0000313" key="12">
    <source>
        <dbReference type="EMBL" id="RCG13805.1"/>
    </source>
</evidence>
<evidence type="ECO:0000313" key="13">
    <source>
        <dbReference type="Proteomes" id="UP000253507"/>
    </source>
</evidence>
<dbReference type="Pfam" id="PF00698">
    <property type="entry name" value="Acyl_transf_1"/>
    <property type="match status" value="1"/>
</dbReference>
<organism evidence="12 13">
    <name type="scientific">Streptomyces reniochalinae</name>
    <dbReference type="NCBI Taxonomy" id="2250578"/>
    <lineage>
        <taxon>Bacteria</taxon>
        <taxon>Bacillati</taxon>
        <taxon>Actinomycetota</taxon>
        <taxon>Actinomycetes</taxon>
        <taxon>Kitasatosporales</taxon>
        <taxon>Streptomycetaceae</taxon>
        <taxon>Streptomyces</taxon>
    </lineage>
</organism>
<dbReference type="InterPro" id="IPR042104">
    <property type="entry name" value="PKS_dehydratase_sf"/>
</dbReference>
<dbReference type="SUPFAM" id="SSF47336">
    <property type="entry name" value="ACP-like"/>
    <property type="match status" value="2"/>
</dbReference>
<keyword evidence="7" id="KW-0012">Acyltransferase</keyword>
<dbReference type="InterPro" id="IPR014030">
    <property type="entry name" value="Ketoacyl_synth_N"/>
</dbReference>
<reference evidence="12 13" key="1">
    <citation type="submission" date="2018-06" db="EMBL/GenBank/DDBJ databases">
        <title>Streptomyces reniochalinae sp. nov. and Streptomyces diacarnus sp. nov. from marine sponges.</title>
        <authorList>
            <person name="Li L."/>
        </authorList>
    </citation>
    <scope>NUCLEOTIDE SEQUENCE [LARGE SCALE GENOMIC DNA]</scope>
    <source>
        <strain evidence="12 13">LHW50302</strain>
    </source>
</reference>
<keyword evidence="6" id="KW-0511">Multifunctional enzyme</keyword>
<dbReference type="PROSITE" id="PS00606">
    <property type="entry name" value="KS3_1"/>
    <property type="match status" value="1"/>
</dbReference>
<dbReference type="InterPro" id="IPR016039">
    <property type="entry name" value="Thiolase-like"/>
</dbReference>
<dbReference type="Gene3D" id="1.10.1200.10">
    <property type="entry name" value="ACP-like"/>
    <property type="match status" value="2"/>
</dbReference>
<dbReference type="Pfam" id="PF00109">
    <property type="entry name" value="ketoacyl-synt"/>
    <property type="match status" value="1"/>
</dbReference>
<dbReference type="InterPro" id="IPR014043">
    <property type="entry name" value="Acyl_transferase_dom"/>
</dbReference>
<dbReference type="PANTHER" id="PTHR43775:SF51">
    <property type="entry name" value="INACTIVE PHENOLPHTHIOCEROL SYNTHESIS POLYKETIDE SYNTHASE TYPE I PKS1-RELATED"/>
    <property type="match status" value="1"/>
</dbReference>
<dbReference type="SUPFAM" id="SSF52151">
    <property type="entry name" value="FabD/lysophospholipase-like"/>
    <property type="match status" value="1"/>
</dbReference>
<keyword evidence="4" id="KW-0808">Transferase</keyword>
<feature type="domain" description="Carrier" evidence="9">
    <location>
        <begin position="2547"/>
        <end position="2622"/>
    </location>
</feature>
<feature type="domain" description="Carrier" evidence="9">
    <location>
        <begin position="809"/>
        <end position="884"/>
    </location>
</feature>
<keyword evidence="13" id="KW-1185">Reference proteome</keyword>
<dbReference type="InterPro" id="IPR020806">
    <property type="entry name" value="PKS_PP-bd"/>
</dbReference>
<dbReference type="SMART" id="SM01294">
    <property type="entry name" value="PKS_PP_betabranch"/>
    <property type="match status" value="2"/>
</dbReference>
<evidence type="ECO:0000259" key="10">
    <source>
        <dbReference type="PROSITE" id="PS52004"/>
    </source>
</evidence>
<dbReference type="InterPro" id="IPR057326">
    <property type="entry name" value="KR_dom"/>
</dbReference>
<protein>
    <submittedName>
        <fullName evidence="12">SDR family NAD(P)-dependent oxidoreductase</fullName>
    </submittedName>
</protein>
<dbReference type="InterPro" id="IPR006162">
    <property type="entry name" value="Ppantetheine_attach_site"/>
</dbReference>
<dbReference type="SUPFAM" id="SSF51735">
    <property type="entry name" value="NAD(P)-binding Rossmann-fold domains"/>
    <property type="match status" value="4"/>
</dbReference>
<dbReference type="InterPro" id="IPR036291">
    <property type="entry name" value="NAD(P)-bd_dom_sf"/>
</dbReference>
<dbReference type="InterPro" id="IPR049552">
    <property type="entry name" value="PKS_DH_N"/>
</dbReference>
<feature type="non-terminal residue" evidence="12">
    <location>
        <position position="1"/>
    </location>
</feature>
<evidence type="ECO:0000256" key="4">
    <source>
        <dbReference type="ARBA" id="ARBA00022679"/>
    </source>
</evidence>
<dbReference type="Gene3D" id="3.30.70.3290">
    <property type="match status" value="2"/>
</dbReference>
<dbReference type="InterPro" id="IPR018201">
    <property type="entry name" value="Ketoacyl_synth_AS"/>
</dbReference>
<dbReference type="FunFam" id="3.40.47.10:FF:000019">
    <property type="entry name" value="Polyketide synthase type I"/>
    <property type="match status" value="1"/>
</dbReference>
<dbReference type="Pfam" id="PF08659">
    <property type="entry name" value="KR"/>
    <property type="match status" value="2"/>
</dbReference>
<dbReference type="Gene3D" id="3.40.50.720">
    <property type="entry name" value="NAD(P)-binding Rossmann-like Domain"/>
    <property type="match status" value="2"/>
</dbReference>
<dbReference type="Proteomes" id="UP000253507">
    <property type="component" value="Unassembled WGS sequence"/>
</dbReference>
<dbReference type="EMBL" id="QOIM01000046">
    <property type="protein sequence ID" value="RCG13805.1"/>
    <property type="molecule type" value="Genomic_DNA"/>
</dbReference>
<dbReference type="PROSITE" id="PS00012">
    <property type="entry name" value="PHOSPHOPANTETHEINE"/>
    <property type="match status" value="2"/>
</dbReference>
<evidence type="ECO:0000259" key="11">
    <source>
        <dbReference type="PROSITE" id="PS52019"/>
    </source>
</evidence>
<dbReference type="InterPro" id="IPR009081">
    <property type="entry name" value="PP-bd_ACP"/>
</dbReference>
<keyword evidence="2" id="KW-0596">Phosphopantetheine</keyword>
<feature type="region of interest" description="C-terminal hotdog fold" evidence="8">
    <location>
        <begin position="190"/>
        <end position="332"/>
    </location>
</feature>
<dbReference type="Pfam" id="PF16197">
    <property type="entry name" value="KAsynt_C_assoc"/>
    <property type="match status" value="1"/>
</dbReference>
<dbReference type="Pfam" id="PF14765">
    <property type="entry name" value="PS-DH"/>
    <property type="match status" value="2"/>
</dbReference>
<keyword evidence="3" id="KW-0597">Phosphoprotein</keyword>
<dbReference type="SMART" id="SM00822">
    <property type="entry name" value="PKS_KR"/>
    <property type="match status" value="2"/>
</dbReference>
<dbReference type="Gene3D" id="3.40.47.10">
    <property type="match status" value="1"/>
</dbReference>
<dbReference type="Gene3D" id="3.40.366.10">
    <property type="entry name" value="Malonyl-Coenzyme A Acyl Carrier Protein, domain 2"/>
    <property type="match status" value="1"/>
</dbReference>
<evidence type="ECO:0000256" key="1">
    <source>
        <dbReference type="ARBA" id="ARBA00004792"/>
    </source>
</evidence>
<dbReference type="InterPro" id="IPR055123">
    <property type="entry name" value="SpnB-like_Rossmann"/>
</dbReference>
<dbReference type="Pfam" id="PF00550">
    <property type="entry name" value="PP-binding"/>
    <property type="match status" value="2"/>
</dbReference>
<dbReference type="CDD" id="cd08956">
    <property type="entry name" value="KR_3_FAS_SDR_x"/>
    <property type="match status" value="2"/>
</dbReference>
<feature type="domain" description="Ketosynthase family 3 (KS3)" evidence="10">
    <location>
        <begin position="901"/>
        <end position="1327"/>
    </location>
</feature>
<dbReference type="InterPro" id="IPR014031">
    <property type="entry name" value="Ketoacyl_synth_C"/>
</dbReference>
<feature type="active site" description="Proton acceptor; for dehydratase activity" evidence="8">
    <location>
        <position position="87"/>
    </location>
</feature>
<dbReference type="InterPro" id="IPR032821">
    <property type="entry name" value="PKS_assoc"/>
</dbReference>
<feature type="region of interest" description="N-terminal hotdog fold" evidence="8">
    <location>
        <begin position="55"/>
        <end position="178"/>
    </location>
</feature>
<dbReference type="InterPro" id="IPR016036">
    <property type="entry name" value="Malonyl_transacylase_ACP-bd"/>
</dbReference>
<dbReference type="InterPro" id="IPR020807">
    <property type="entry name" value="PKS_DH"/>
</dbReference>
<feature type="active site" description="Proton donor; for dehydratase activity" evidence="8">
    <location>
        <position position="1993"/>
    </location>
</feature>
<proteinExistence type="predicted"/>
<evidence type="ECO:0000256" key="6">
    <source>
        <dbReference type="ARBA" id="ARBA00023268"/>
    </source>
</evidence>
<dbReference type="GO" id="GO:0004312">
    <property type="term" value="F:fatty acid synthase activity"/>
    <property type="evidence" value="ECO:0007669"/>
    <property type="project" value="TreeGrafter"/>
</dbReference>
<evidence type="ECO:0000256" key="3">
    <source>
        <dbReference type="ARBA" id="ARBA00022553"/>
    </source>
</evidence>
<dbReference type="GO" id="GO:0004315">
    <property type="term" value="F:3-oxoacyl-[acyl-carrier-protein] synthase activity"/>
    <property type="evidence" value="ECO:0007669"/>
    <property type="project" value="InterPro"/>
</dbReference>
<dbReference type="Pfam" id="PF21089">
    <property type="entry name" value="PKS_DH_N"/>
    <property type="match status" value="2"/>
</dbReference>
<dbReference type="SMART" id="SM00823">
    <property type="entry name" value="PKS_PP"/>
    <property type="match status" value="2"/>
</dbReference>
<dbReference type="Pfam" id="PF02801">
    <property type="entry name" value="Ketoacyl-synt_C"/>
    <property type="match status" value="1"/>
</dbReference>
<dbReference type="SMART" id="SM00827">
    <property type="entry name" value="PKS_AT"/>
    <property type="match status" value="1"/>
</dbReference>
<dbReference type="SUPFAM" id="SSF53901">
    <property type="entry name" value="Thiolase-like"/>
    <property type="match status" value="1"/>
</dbReference>
<dbReference type="InterPro" id="IPR036736">
    <property type="entry name" value="ACP-like_sf"/>
</dbReference>
<dbReference type="GO" id="GO:0031177">
    <property type="term" value="F:phosphopantetheine binding"/>
    <property type="evidence" value="ECO:0007669"/>
    <property type="project" value="InterPro"/>
</dbReference>
<dbReference type="Gene3D" id="3.10.129.110">
    <property type="entry name" value="Polyketide synthase dehydratase"/>
    <property type="match status" value="2"/>
</dbReference>
<gene>
    <name evidence="12" type="ORF">DQ392_30155</name>
</gene>
<dbReference type="SMART" id="SM00826">
    <property type="entry name" value="PKS_DH"/>
    <property type="match status" value="2"/>
</dbReference>